<proteinExistence type="predicted"/>
<evidence type="ECO:0000259" key="2">
    <source>
        <dbReference type="Pfam" id="PF07853"/>
    </source>
</evidence>
<dbReference type="KEGG" id="saux:SAI6T6_1000650"/>
<dbReference type="AlphaFoldDB" id="A0A7U7EWM7"/>
<dbReference type="KEGG" id="sauv:SAI7S6_1000650"/>
<evidence type="ECO:0000256" key="1">
    <source>
        <dbReference type="SAM" id="Phobius"/>
    </source>
</evidence>
<feature type="transmembrane region" description="Helical" evidence="1">
    <location>
        <begin position="106"/>
        <end position="128"/>
    </location>
</feature>
<reference evidence="3 4" key="1">
    <citation type="journal article" date="2012" name="PLoS ONE">
        <title>Short term evolution of a highly transmissible methicillin-resistant Staphylococcus aureus clone (ST228) in a tertiary care hospital.</title>
        <authorList>
            <person name="Vogel V."/>
            <person name="Falquet L."/>
            <person name="Calderon-Copete S.P."/>
            <person name="Basset P."/>
            <person name="Blanc D.S."/>
        </authorList>
    </citation>
    <scope>NUCLEOTIDE SEQUENCE [LARGE SCALE GENOMIC DNA]</scope>
    <source>
        <strain evidence="4">ST228/18412</strain>
    </source>
</reference>
<feature type="transmembrane region" description="Helical" evidence="1">
    <location>
        <begin position="61"/>
        <end position="85"/>
    </location>
</feature>
<dbReference type="KEGG" id="sauw:SAI5S5_1000650"/>
<keyword evidence="1" id="KW-0472">Membrane</keyword>
<evidence type="ECO:0000313" key="4">
    <source>
        <dbReference type="Proteomes" id="UP000032744"/>
    </source>
</evidence>
<dbReference type="Proteomes" id="UP000032744">
    <property type="component" value="Chromosome"/>
</dbReference>
<name>A0A7U7EWM7_STAAU</name>
<dbReference type="KEGG" id="saut:SAI1T1_2000650"/>
<dbReference type="KEGG" id="sauk:SAI3T3_1000650"/>
<dbReference type="KEGG" id="sauq:SAI4T8_1000650"/>
<dbReference type="EMBL" id="HE579071">
    <property type="protein sequence ID" value="CCJ21831.1"/>
    <property type="molecule type" value="Genomic_DNA"/>
</dbReference>
<accession>A0A7U7EWM7</accession>
<gene>
    <name evidence="3" type="ORF">SAI7S6_1000650</name>
</gene>
<dbReference type="Pfam" id="PF07853">
    <property type="entry name" value="DUF1648"/>
    <property type="match status" value="1"/>
</dbReference>
<feature type="domain" description="DUF1648" evidence="2">
    <location>
        <begin position="25"/>
        <end position="67"/>
    </location>
</feature>
<dbReference type="KEGG" id="sauy:SAI8T7_1000650"/>
<keyword evidence="1" id="KW-1133">Transmembrane helix</keyword>
<sequence length="169" mass="20156">MLYIKCKERGDRMSKIRSFTILSLLIYLAMMCYTVVTYSKLPTKVPIHYNLAGDADNFADKWVLLLINSAFIVIWLIFFIAGRYYERFAKWSHYNHTPREIRAIKLFLSTLNLEIMSYMSIFTVLEIWQIQHHHQLNLLWFNMIFIIIIGLTLVIFCLLPTIHKMRDSQ</sequence>
<organism evidence="3 4">
    <name type="scientific">Staphylococcus aureus subsp. aureus ST228</name>
    <dbReference type="NCBI Taxonomy" id="1074919"/>
    <lineage>
        <taxon>Bacteria</taxon>
        <taxon>Bacillati</taxon>
        <taxon>Bacillota</taxon>
        <taxon>Bacilli</taxon>
        <taxon>Bacillales</taxon>
        <taxon>Staphylococcaceae</taxon>
        <taxon>Staphylococcus</taxon>
    </lineage>
</organism>
<evidence type="ECO:0000313" key="3">
    <source>
        <dbReference type="EMBL" id="CCJ21831.1"/>
    </source>
</evidence>
<protein>
    <recommendedName>
        <fullName evidence="2">DUF1648 domain-containing protein</fullName>
    </recommendedName>
</protein>
<keyword evidence="1" id="KW-0812">Transmembrane</keyword>
<feature type="transmembrane region" description="Helical" evidence="1">
    <location>
        <begin position="140"/>
        <end position="159"/>
    </location>
</feature>
<dbReference type="InterPro" id="IPR012867">
    <property type="entry name" value="DUF1648"/>
</dbReference>
<feature type="transmembrane region" description="Helical" evidence="1">
    <location>
        <begin position="21"/>
        <end position="41"/>
    </location>
</feature>
<dbReference type="KEGG" id="sauj:SAI2T2_1000650"/>